<keyword evidence="5 6" id="KW-0961">Cell wall biogenesis/degradation</keyword>
<dbReference type="GO" id="GO:0016740">
    <property type="term" value="F:transferase activity"/>
    <property type="evidence" value="ECO:0007669"/>
    <property type="project" value="UniProtKB-KW"/>
</dbReference>
<dbReference type="InterPro" id="IPR050979">
    <property type="entry name" value="LD-transpeptidase"/>
</dbReference>
<feature type="active site" description="Proton donor/acceptor" evidence="6">
    <location>
        <position position="499"/>
    </location>
</feature>
<dbReference type="STRING" id="1437606.BBOH_0599"/>
<dbReference type="PANTHER" id="PTHR30582:SF2">
    <property type="entry name" value="L,D-TRANSPEPTIDASE YCIB-RELATED"/>
    <property type="match status" value="1"/>
</dbReference>
<evidence type="ECO:0000313" key="9">
    <source>
        <dbReference type="EMBL" id="KFI45796.1"/>
    </source>
</evidence>
<keyword evidence="3 6" id="KW-0133">Cell shape</keyword>
<keyword evidence="4 6" id="KW-0573">Peptidoglycan synthesis</keyword>
<keyword evidence="7" id="KW-1133">Transmembrane helix</keyword>
<feature type="transmembrane region" description="Helical" evidence="7">
    <location>
        <begin position="82"/>
        <end position="108"/>
    </location>
</feature>
<gene>
    <name evidence="9" type="ORF">BBOH_0599</name>
</gene>
<organism evidence="9 10">
    <name type="scientific">Bifidobacterium bohemicum DSM 22767</name>
    <dbReference type="NCBI Taxonomy" id="1437606"/>
    <lineage>
        <taxon>Bacteria</taxon>
        <taxon>Bacillati</taxon>
        <taxon>Actinomycetota</taxon>
        <taxon>Actinomycetes</taxon>
        <taxon>Bifidobacteriales</taxon>
        <taxon>Bifidobacteriaceae</taxon>
        <taxon>Bifidobacterium</taxon>
    </lineage>
</organism>
<dbReference type="AlphaFoldDB" id="A0A086ZGZ6"/>
<proteinExistence type="predicted"/>
<dbReference type="CDD" id="cd16913">
    <property type="entry name" value="YkuD_like"/>
    <property type="match status" value="1"/>
</dbReference>
<reference evidence="9 10" key="1">
    <citation type="submission" date="2014-03" db="EMBL/GenBank/DDBJ databases">
        <title>Genomics of Bifidobacteria.</title>
        <authorList>
            <person name="Ventura M."/>
            <person name="Milani C."/>
            <person name="Lugli G.A."/>
        </authorList>
    </citation>
    <scope>NUCLEOTIDE SEQUENCE [LARGE SCALE GENOMIC DNA]</scope>
    <source>
        <strain evidence="9 10">DSM 22767</strain>
    </source>
</reference>
<feature type="domain" description="L,D-TPase catalytic" evidence="8">
    <location>
        <begin position="421"/>
        <end position="545"/>
    </location>
</feature>
<evidence type="ECO:0000256" key="3">
    <source>
        <dbReference type="ARBA" id="ARBA00022960"/>
    </source>
</evidence>
<keyword evidence="10" id="KW-1185">Reference proteome</keyword>
<dbReference type="GO" id="GO:0018104">
    <property type="term" value="P:peptidoglycan-protein cross-linking"/>
    <property type="evidence" value="ECO:0007669"/>
    <property type="project" value="TreeGrafter"/>
</dbReference>
<accession>A0A086ZGZ6</accession>
<evidence type="ECO:0000259" key="8">
    <source>
        <dbReference type="PROSITE" id="PS52029"/>
    </source>
</evidence>
<comment type="caution">
    <text evidence="9">The sequence shown here is derived from an EMBL/GenBank/DDBJ whole genome shotgun (WGS) entry which is preliminary data.</text>
</comment>
<evidence type="ECO:0000256" key="6">
    <source>
        <dbReference type="PROSITE-ProRule" id="PRU01373"/>
    </source>
</evidence>
<dbReference type="PANTHER" id="PTHR30582">
    <property type="entry name" value="L,D-TRANSPEPTIDASE"/>
    <property type="match status" value="1"/>
</dbReference>
<keyword evidence="2" id="KW-0808">Transferase</keyword>
<dbReference type="GO" id="GO:0005576">
    <property type="term" value="C:extracellular region"/>
    <property type="evidence" value="ECO:0007669"/>
    <property type="project" value="TreeGrafter"/>
</dbReference>
<evidence type="ECO:0000256" key="2">
    <source>
        <dbReference type="ARBA" id="ARBA00022679"/>
    </source>
</evidence>
<comment type="pathway">
    <text evidence="1 6">Cell wall biogenesis; peptidoglycan biosynthesis.</text>
</comment>
<keyword evidence="7" id="KW-0472">Membrane</keyword>
<evidence type="ECO:0000256" key="1">
    <source>
        <dbReference type="ARBA" id="ARBA00004752"/>
    </source>
</evidence>
<name>A0A086ZGZ6_9BIFI</name>
<dbReference type="eggNOG" id="COG1376">
    <property type="taxonomic scope" value="Bacteria"/>
</dbReference>
<dbReference type="InterPro" id="IPR005490">
    <property type="entry name" value="LD_TPept_cat_dom"/>
</dbReference>
<dbReference type="EMBL" id="JGYP01000002">
    <property type="protein sequence ID" value="KFI45796.1"/>
    <property type="molecule type" value="Genomic_DNA"/>
</dbReference>
<evidence type="ECO:0000256" key="4">
    <source>
        <dbReference type="ARBA" id="ARBA00022984"/>
    </source>
</evidence>
<sequence length="554" mass="58856">MSERFDAPEFGGFANNAVGSTGVNNPVSPASPFAADVPAERVDDAGGMFAEAGFVPEMETTDDDELGPLGGPVIAHNTKKRIAVIVGSVVALLLVVCALGILGAHMYYKDKAAPGVTIGGQNVAGKTSDELRQIVARQAKGSKIVLADADGHSVSAGLKDLGVTVDENQTVKNLMGVKRDNAFVEINPFSRRSVGLVGRTDSYVLNGYLNKHFAAEHDAAMPSSITFDGGKGVFVASEGHGGRIPRTAPVGRAIAAALSDPSDVRRAQVSYETIDMPISLDAAQQAAAEANKRFEHDIVVTDGDTGSVTVPHEVVASWIKPEADLLKGRISLDFDKPAISHYLNAEVPRQLNHDIVAQQDLVDHSGKVILTSVKGVNGVRVKDCDSVLDQIYDAVTDAQGVSVQIPADITKFDVKQTEVHTRVVVDKTKQTATVYQDDVAQKTFPVCTGKTGEYETPNGTFLIYLRYATQDMRTATRSGVVVTPGVNWVSYFNGGVAFHAAYWNPDGIAHGDAPGQGSHGCINMYDADARWIYENCPKGTLVEVVGSQPSGPVR</sequence>
<dbReference type="InterPro" id="IPR038063">
    <property type="entry name" value="Transpep_catalytic_dom"/>
</dbReference>
<dbReference type="Proteomes" id="UP000029096">
    <property type="component" value="Unassembled WGS sequence"/>
</dbReference>
<dbReference type="Pfam" id="PF03734">
    <property type="entry name" value="YkuD"/>
    <property type="match status" value="1"/>
</dbReference>
<keyword evidence="7" id="KW-0812">Transmembrane</keyword>
<protein>
    <submittedName>
        <fullName evidence="9">ErfK/YbiS/YcfS/YnhG superfamily protein</fullName>
    </submittedName>
</protein>
<dbReference type="Gene3D" id="2.40.440.10">
    <property type="entry name" value="L,D-transpeptidase catalytic domain-like"/>
    <property type="match status" value="1"/>
</dbReference>
<dbReference type="OrthoDB" id="3176960at2"/>
<evidence type="ECO:0000313" key="10">
    <source>
        <dbReference type="Proteomes" id="UP000029096"/>
    </source>
</evidence>
<dbReference type="SUPFAM" id="SSF141523">
    <property type="entry name" value="L,D-transpeptidase catalytic domain-like"/>
    <property type="match status" value="1"/>
</dbReference>
<feature type="active site" description="Nucleophile" evidence="6">
    <location>
        <position position="521"/>
    </location>
</feature>
<dbReference type="GO" id="GO:0071555">
    <property type="term" value="P:cell wall organization"/>
    <property type="evidence" value="ECO:0007669"/>
    <property type="project" value="UniProtKB-UniRule"/>
</dbReference>
<evidence type="ECO:0000256" key="5">
    <source>
        <dbReference type="ARBA" id="ARBA00023316"/>
    </source>
</evidence>
<dbReference type="PROSITE" id="PS52029">
    <property type="entry name" value="LD_TPASE"/>
    <property type="match status" value="1"/>
</dbReference>
<dbReference type="UniPathway" id="UPA00219"/>
<evidence type="ECO:0000256" key="7">
    <source>
        <dbReference type="SAM" id="Phobius"/>
    </source>
</evidence>
<dbReference type="GO" id="GO:0071972">
    <property type="term" value="F:peptidoglycan L,D-transpeptidase activity"/>
    <property type="evidence" value="ECO:0007669"/>
    <property type="project" value="TreeGrafter"/>
</dbReference>
<dbReference type="GO" id="GO:0008360">
    <property type="term" value="P:regulation of cell shape"/>
    <property type="evidence" value="ECO:0007669"/>
    <property type="project" value="UniProtKB-UniRule"/>
</dbReference>
<dbReference type="RefSeq" id="WP_052118215.1">
    <property type="nucleotide sequence ID" value="NZ_JDUS01000012.1"/>
</dbReference>